<protein>
    <recommendedName>
        <fullName evidence="4">Peptidase inhibitor family I36</fullName>
    </recommendedName>
</protein>
<evidence type="ECO:0000313" key="2">
    <source>
        <dbReference type="EMBL" id="MBL1080152.1"/>
    </source>
</evidence>
<dbReference type="RefSeq" id="WP_201958392.1">
    <property type="nucleotide sequence ID" value="NZ_JAERRJ010000025.1"/>
</dbReference>
<reference evidence="2 3" key="1">
    <citation type="submission" date="2021-01" db="EMBL/GenBank/DDBJ databases">
        <title>WGS of actinomycetes isolated from Thailand.</title>
        <authorList>
            <person name="Thawai C."/>
        </authorList>
    </citation>
    <scope>NUCLEOTIDE SEQUENCE [LARGE SCALE GENOMIC DNA]</scope>
    <source>
        <strain evidence="2 3">LPG 2</strain>
    </source>
</reference>
<organism evidence="2 3">
    <name type="scientific">Nocardia acididurans</name>
    <dbReference type="NCBI Taxonomy" id="2802282"/>
    <lineage>
        <taxon>Bacteria</taxon>
        <taxon>Bacillati</taxon>
        <taxon>Actinomycetota</taxon>
        <taxon>Actinomycetes</taxon>
        <taxon>Mycobacteriales</taxon>
        <taxon>Nocardiaceae</taxon>
        <taxon>Nocardia</taxon>
    </lineage>
</organism>
<feature type="signal peptide" evidence="1">
    <location>
        <begin position="1"/>
        <end position="30"/>
    </location>
</feature>
<sequence length="116" mass="12216">MSTIRTRLGIATAALAVAGALTPLAAPAQAARGDCPWPYVCTYNGGGVKTGAWQDVTSGWQWMSARTGSVYNSRHDDVVYLLDTNGTVGCVEPGRTGDLPTPVVGLRISWEARCFG</sequence>
<keyword evidence="1" id="KW-0732">Signal</keyword>
<proteinExistence type="predicted"/>
<evidence type="ECO:0000256" key="1">
    <source>
        <dbReference type="SAM" id="SignalP"/>
    </source>
</evidence>
<dbReference type="EMBL" id="JAERRJ010000025">
    <property type="protein sequence ID" value="MBL1080152.1"/>
    <property type="molecule type" value="Genomic_DNA"/>
</dbReference>
<dbReference type="Proteomes" id="UP000602198">
    <property type="component" value="Unassembled WGS sequence"/>
</dbReference>
<gene>
    <name evidence="2" type="ORF">JK358_37735</name>
</gene>
<comment type="caution">
    <text evidence="2">The sequence shown here is derived from an EMBL/GenBank/DDBJ whole genome shotgun (WGS) entry which is preliminary data.</text>
</comment>
<accession>A0ABS1MHW9</accession>
<name>A0ABS1MHW9_9NOCA</name>
<keyword evidence="3" id="KW-1185">Reference proteome</keyword>
<feature type="chain" id="PRO_5045523700" description="Peptidase inhibitor family I36" evidence="1">
    <location>
        <begin position="31"/>
        <end position="116"/>
    </location>
</feature>
<evidence type="ECO:0000313" key="3">
    <source>
        <dbReference type="Proteomes" id="UP000602198"/>
    </source>
</evidence>
<evidence type="ECO:0008006" key="4">
    <source>
        <dbReference type="Google" id="ProtNLM"/>
    </source>
</evidence>